<feature type="transmembrane region" description="Helical" evidence="2">
    <location>
        <begin position="270"/>
        <end position="289"/>
    </location>
</feature>
<dbReference type="InterPro" id="IPR045226">
    <property type="entry name" value="Dsc3"/>
</dbReference>
<dbReference type="GO" id="GO:0044695">
    <property type="term" value="C:Dsc E3 ubiquitin ligase complex"/>
    <property type="evidence" value="ECO:0007669"/>
    <property type="project" value="InterPro"/>
</dbReference>
<keyword evidence="2" id="KW-0812">Transmembrane</keyword>
<feature type="compositionally biased region" description="Polar residues" evidence="1">
    <location>
        <begin position="194"/>
        <end position="220"/>
    </location>
</feature>
<feature type="domain" description="DSC E3 ubiquitin ligase complex subunit 3 ubiquitin-like" evidence="3">
    <location>
        <begin position="4"/>
        <end position="107"/>
    </location>
</feature>
<dbReference type="Pfam" id="PF13373">
    <property type="entry name" value="Dsc3_C"/>
    <property type="match status" value="1"/>
</dbReference>
<dbReference type="OrthoDB" id="2556122at2759"/>
<gene>
    <name evidence="5" type="ORF">AC631_04652</name>
</gene>
<dbReference type="InterPro" id="IPR025390">
    <property type="entry name" value="Dsc3_C"/>
</dbReference>
<dbReference type="RefSeq" id="XP_015465682.1">
    <property type="nucleotide sequence ID" value="XM_015613481.1"/>
</dbReference>
<feature type="transmembrane region" description="Helical" evidence="2">
    <location>
        <begin position="239"/>
        <end position="258"/>
    </location>
</feature>
<evidence type="ECO:0000256" key="2">
    <source>
        <dbReference type="SAM" id="Phobius"/>
    </source>
</evidence>
<dbReference type="InterPro" id="IPR019413">
    <property type="entry name" value="Dsc3_ub-like_dom"/>
</dbReference>
<feature type="region of interest" description="Disordered" evidence="1">
    <location>
        <begin position="169"/>
        <end position="231"/>
    </location>
</feature>
<dbReference type="EMBL" id="LMYN01000133">
    <property type="protein sequence ID" value="KRZ99579.1"/>
    <property type="molecule type" value="Genomic_DNA"/>
</dbReference>
<evidence type="ECO:0000313" key="6">
    <source>
        <dbReference type="Proteomes" id="UP000054251"/>
    </source>
</evidence>
<dbReference type="Pfam" id="PF10302">
    <property type="entry name" value="Dsc3_N"/>
    <property type="match status" value="1"/>
</dbReference>
<sequence>MKYTIVIRFTSTSSSAQGVNDLYIPLSINFEKDDVNKLVNVNWLKATIREKVNDCGNKRLRLIYNGRVLNEATNFRKDIFEPKLRQLKQSGEQVDEKIYVHCVVGEELTAEQLAEENQLDNKPQQRTTAPEVIGFDRLLQQGFSQEDINDLRRQFILIYGTNLPSRRTDQINDLEEEERAQSTIRQLEERWIESTVNTTEPGNASTPAATNADAPSNAEQQAPPHPLSDLDDANGNEDLLLGLLMGVFLGVLSLIFIVGDDTVCNKRQKMSIIAGVVLNCMFAIVRGSWI</sequence>
<evidence type="ECO:0000259" key="3">
    <source>
        <dbReference type="Pfam" id="PF10302"/>
    </source>
</evidence>
<keyword evidence="2" id="KW-1133">Transmembrane helix</keyword>
<dbReference type="GeneID" id="26841661"/>
<name>A0A0V1PU47_9ASCO</name>
<evidence type="ECO:0000313" key="5">
    <source>
        <dbReference type="EMBL" id="KRZ99579.1"/>
    </source>
</evidence>
<protein>
    <recommendedName>
        <fullName evidence="7">Ubiquitin-like domain-containing protein</fullName>
    </recommendedName>
</protein>
<evidence type="ECO:0008006" key="7">
    <source>
        <dbReference type="Google" id="ProtNLM"/>
    </source>
</evidence>
<proteinExistence type="predicted"/>
<dbReference type="PANTHER" id="PTHR28049">
    <property type="entry name" value="TRANSMEMBRANE PROTEIN YOR223W"/>
    <property type="match status" value="1"/>
</dbReference>
<comment type="caution">
    <text evidence="5">The sequence shown here is derived from an EMBL/GenBank/DDBJ whole genome shotgun (WGS) entry which is preliminary data.</text>
</comment>
<dbReference type="AlphaFoldDB" id="A0A0V1PU47"/>
<accession>A0A0V1PU47</accession>
<organism evidence="5 6">
    <name type="scientific">Debaryomyces fabryi</name>
    <dbReference type="NCBI Taxonomy" id="58627"/>
    <lineage>
        <taxon>Eukaryota</taxon>
        <taxon>Fungi</taxon>
        <taxon>Dikarya</taxon>
        <taxon>Ascomycota</taxon>
        <taxon>Saccharomycotina</taxon>
        <taxon>Pichiomycetes</taxon>
        <taxon>Debaryomycetaceae</taxon>
        <taxon>Debaryomyces</taxon>
    </lineage>
</organism>
<keyword evidence="6" id="KW-1185">Reference proteome</keyword>
<evidence type="ECO:0000256" key="1">
    <source>
        <dbReference type="SAM" id="MobiDB-lite"/>
    </source>
</evidence>
<dbReference type="PANTHER" id="PTHR28049:SF1">
    <property type="entry name" value="DSC E3 UBIQUITIN LIGASE COMPLEX SUBUNIT 3"/>
    <property type="match status" value="1"/>
</dbReference>
<keyword evidence="2" id="KW-0472">Membrane</keyword>
<feature type="domain" description="DSC E3 ubiquitin ligase complex subunit 3 C-terminal" evidence="4">
    <location>
        <begin position="133"/>
        <end position="286"/>
    </location>
</feature>
<evidence type="ECO:0000259" key="4">
    <source>
        <dbReference type="Pfam" id="PF13373"/>
    </source>
</evidence>
<dbReference type="Proteomes" id="UP000054251">
    <property type="component" value="Unassembled WGS sequence"/>
</dbReference>
<reference evidence="5 6" key="1">
    <citation type="submission" date="2015-11" db="EMBL/GenBank/DDBJ databases">
        <title>The genome of Debaryomyces fabryi.</title>
        <authorList>
            <person name="Tafer H."/>
            <person name="Lopandic K."/>
        </authorList>
    </citation>
    <scope>NUCLEOTIDE SEQUENCE [LARGE SCALE GENOMIC DNA]</scope>
    <source>
        <strain evidence="5 6">CBS 789</strain>
    </source>
</reference>
<dbReference type="GO" id="GO:0005783">
    <property type="term" value="C:endoplasmic reticulum"/>
    <property type="evidence" value="ECO:0007669"/>
    <property type="project" value="TreeGrafter"/>
</dbReference>